<feature type="transmembrane region" description="Helical" evidence="6">
    <location>
        <begin position="7"/>
        <end position="35"/>
    </location>
</feature>
<evidence type="ECO:0000256" key="5">
    <source>
        <dbReference type="ARBA" id="ARBA00023136"/>
    </source>
</evidence>
<dbReference type="GO" id="GO:0005886">
    <property type="term" value="C:plasma membrane"/>
    <property type="evidence" value="ECO:0007669"/>
    <property type="project" value="UniProtKB-SubCell"/>
</dbReference>
<dbReference type="PANTHER" id="PTHR43701">
    <property type="entry name" value="MEMBRANE TRANSPORTER PROTEIN MJ0441-RELATED"/>
    <property type="match status" value="1"/>
</dbReference>
<evidence type="ECO:0000313" key="8">
    <source>
        <dbReference type="Proteomes" id="UP000824099"/>
    </source>
</evidence>
<evidence type="ECO:0000256" key="4">
    <source>
        <dbReference type="ARBA" id="ARBA00022989"/>
    </source>
</evidence>
<proteinExistence type="inferred from homology"/>
<name>A0A9D1MRG0_9FIRM</name>
<sequence length="122" mass="12962">MILTLISIGLITGFISGLLGVGGGVILVPLLTLAAGLEQHLAQGISMLVIIPTSLAGLWQLHKKKLVDYHSAMFFAGGAIIGAMISSGLVQYVDGQDLKKVFSIFVIFTGLKMIIGYFKNKK</sequence>
<feature type="transmembrane region" description="Helical" evidence="6">
    <location>
        <begin position="101"/>
        <end position="118"/>
    </location>
</feature>
<comment type="similarity">
    <text evidence="2 6">Belongs to the 4-toluene sulfonate uptake permease (TSUP) (TC 2.A.102) family.</text>
</comment>
<reference evidence="7" key="1">
    <citation type="submission" date="2020-10" db="EMBL/GenBank/DDBJ databases">
        <authorList>
            <person name="Gilroy R."/>
        </authorList>
    </citation>
    <scope>NUCLEOTIDE SEQUENCE</scope>
    <source>
        <strain evidence="7">CHK160-1198</strain>
    </source>
</reference>
<organism evidence="7 8">
    <name type="scientific">Candidatus Avacidaminococcus intestinavium</name>
    <dbReference type="NCBI Taxonomy" id="2840684"/>
    <lineage>
        <taxon>Bacteria</taxon>
        <taxon>Bacillati</taxon>
        <taxon>Bacillota</taxon>
        <taxon>Negativicutes</taxon>
        <taxon>Acidaminococcales</taxon>
        <taxon>Acidaminococcaceae</taxon>
        <taxon>Acidaminococcaceae incertae sedis</taxon>
        <taxon>Candidatus Avacidaminococcus</taxon>
    </lineage>
</organism>
<evidence type="ECO:0000256" key="3">
    <source>
        <dbReference type="ARBA" id="ARBA00022692"/>
    </source>
</evidence>
<dbReference type="PANTHER" id="PTHR43701:SF2">
    <property type="entry name" value="MEMBRANE TRANSPORTER PROTEIN YJNA-RELATED"/>
    <property type="match status" value="1"/>
</dbReference>
<keyword evidence="3 6" id="KW-0812">Transmembrane</keyword>
<evidence type="ECO:0000256" key="2">
    <source>
        <dbReference type="ARBA" id="ARBA00009142"/>
    </source>
</evidence>
<dbReference type="Pfam" id="PF01925">
    <property type="entry name" value="TauE"/>
    <property type="match status" value="1"/>
</dbReference>
<comment type="caution">
    <text evidence="7">The sequence shown here is derived from an EMBL/GenBank/DDBJ whole genome shotgun (WGS) entry which is preliminary data.</text>
</comment>
<evidence type="ECO:0000313" key="7">
    <source>
        <dbReference type="EMBL" id="HIU64923.1"/>
    </source>
</evidence>
<keyword evidence="5 6" id="KW-0472">Membrane</keyword>
<reference evidence="7" key="2">
    <citation type="journal article" date="2021" name="PeerJ">
        <title>Extensive microbial diversity within the chicken gut microbiome revealed by metagenomics and culture.</title>
        <authorList>
            <person name="Gilroy R."/>
            <person name="Ravi A."/>
            <person name="Getino M."/>
            <person name="Pursley I."/>
            <person name="Horton D.L."/>
            <person name="Alikhan N.F."/>
            <person name="Baker D."/>
            <person name="Gharbi K."/>
            <person name="Hall N."/>
            <person name="Watson M."/>
            <person name="Adriaenssens E.M."/>
            <person name="Foster-Nyarko E."/>
            <person name="Jarju S."/>
            <person name="Secka A."/>
            <person name="Antonio M."/>
            <person name="Oren A."/>
            <person name="Chaudhuri R.R."/>
            <person name="La Ragione R."/>
            <person name="Hildebrand F."/>
            <person name="Pallen M.J."/>
        </authorList>
    </citation>
    <scope>NUCLEOTIDE SEQUENCE</scope>
    <source>
        <strain evidence="7">CHK160-1198</strain>
    </source>
</reference>
<dbReference type="InterPro" id="IPR051598">
    <property type="entry name" value="TSUP/Inactive_protease-like"/>
</dbReference>
<keyword evidence="6" id="KW-1003">Cell membrane</keyword>
<dbReference type="AlphaFoldDB" id="A0A9D1MRG0"/>
<evidence type="ECO:0000256" key="6">
    <source>
        <dbReference type="RuleBase" id="RU363041"/>
    </source>
</evidence>
<feature type="transmembrane region" description="Helical" evidence="6">
    <location>
        <begin position="41"/>
        <end position="59"/>
    </location>
</feature>
<dbReference type="EMBL" id="DVNI01000134">
    <property type="protein sequence ID" value="HIU64923.1"/>
    <property type="molecule type" value="Genomic_DNA"/>
</dbReference>
<gene>
    <name evidence="7" type="ORF">IAB06_07825</name>
</gene>
<dbReference type="InterPro" id="IPR002781">
    <property type="entry name" value="TM_pro_TauE-like"/>
</dbReference>
<evidence type="ECO:0000256" key="1">
    <source>
        <dbReference type="ARBA" id="ARBA00004141"/>
    </source>
</evidence>
<dbReference type="Proteomes" id="UP000824099">
    <property type="component" value="Unassembled WGS sequence"/>
</dbReference>
<feature type="transmembrane region" description="Helical" evidence="6">
    <location>
        <begin position="71"/>
        <end position="89"/>
    </location>
</feature>
<protein>
    <recommendedName>
        <fullName evidence="6">Probable membrane transporter protein</fullName>
    </recommendedName>
</protein>
<accession>A0A9D1MRG0</accession>
<comment type="subcellular location">
    <subcellularLocation>
        <location evidence="6">Cell membrane</location>
        <topology evidence="6">Multi-pass membrane protein</topology>
    </subcellularLocation>
    <subcellularLocation>
        <location evidence="1">Membrane</location>
        <topology evidence="1">Multi-pass membrane protein</topology>
    </subcellularLocation>
</comment>
<keyword evidence="4 6" id="KW-1133">Transmembrane helix</keyword>